<proteinExistence type="predicted"/>
<dbReference type="Pfam" id="PF12680">
    <property type="entry name" value="SnoaL_2"/>
    <property type="match status" value="1"/>
</dbReference>
<gene>
    <name evidence="2" type="ORF">E7Z59_14085</name>
</gene>
<dbReference type="Gene3D" id="3.10.450.50">
    <property type="match status" value="1"/>
</dbReference>
<organism evidence="2 3">
    <name type="scientific">Robertkochia marina</name>
    <dbReference type="NCBI Taxonomy" id="1227945"/>
    <lineage>
        <taxon>Bacteria</taxon>
        <taxon>Pseudomonadati</taxon>
        <taxon>Bacteroidota</taxon>
        <taxon>Flavobacteriia</taxon>
        <taxon>Flavobacteriales</taxon>
        <taxon>Flavobacteriaceae</taxon>
        <taxon>Robertkochia</taxon>
    </lineage>
</organism>
<evidence type="ECO:0000259" key="1">
    <source>
        <dbReference type="Pfam" id="PF12680"/>
    </source>
</evidence>
<name>A0A4S3LX06_9FLAO</name>
<dbReference type="Proteomes" id="UP000305939">
    <property type="component" value="Unassembled WGS sequence"/>
</dbReference>
<dbReference type="InterPro" id="IPR037401">
    <property type="entry name" value="SnoaL-like"/>
</dbReference>
<dbReference type="InterPro" id="IPR032710">
    <property type="entry name" value="NTF2-like_dom_sf"/>
</dbReference>
<accession>A0A4S3LX06</accession>
<dbReference type="SUPFAM" id="SSF54427">
    <property type="entry name" value="NTF2-like"/>
    <property type="match status" value="1"/>
</dbReference>
<comment type="caution">
    <text evidence="2">The sequence shown here is derived from an EMBL/GenBank/DDBJ whole genome shotgun (WGS) entry which is preliminary data.</text>
</comment>
<keyword evidence="3" id="KW-1185">Reference proteome</keyword>
<dbReference type="AlphaFoldDB" id="A0A4S3LX06"/>
<evidence type="ECO:0000313" key="3">
    <source>
        <dbReference type="Proteomes" id="UP000305939"/>
    </source>
</evidence>
<dbReference type="RefSeq" id="WP_136336998.1">
    <property type="nucleotide sequence ID" value="NZ_QXMP01000002.1"/>
</dbReference>
<feature type="domain" description="SnoaL-like" evidence="1">
    <location>
        <begin position="7"/>
        <end position="98"/>
    </location>
</feature>
<reference evidence="2 3" key="1">
    <citation type="submission" date="2019-04" db="EMBL/GenBank/DDBJ databases">
        <title>Draft genome sequence of Robertkochia marina CC-AMO-30D.</title>
        <authorList>
            <person name="Hameed A."/>
            <person name="Lin S.-Y."/>
            <person name="Shahina M."/>
            <person name="Lai W.-A."/>
            <person name="Young C.-C."/>
        </authorList>
    </citation>
    <scope>NUCLEOTIDE SEQUENCE [LARGE SCALE GENOMIC DNA]</scope>
    <source>
        <strain evidence="2 3">CC-AMO-30D</strain>
    </source>
</reference>
<dbReference type="OrthoDB" id="1115105at2"/>
<evidence type="ECO:0000313" key="2">
    <source>
        <dbReference type="EMBL" id="THD65714.1"/>
    </source>
</evidence>
<sequence length="119" mass="14080">MKPQEIVNKWINCYNEGDADALAAFYHENAVNDRVADAALEGRKKITERYKQEFASIRMQVKICNLHEAEPWVITEWEDQLGFRGCIFFHIENDKIIHQKSYWDSLSYQQKYNLPSSIH</sequence>
<protein>
    <submittedName>
        <fullName evidence="2">Nuclear transport factor 2 family protein</fullName>
    </submittedName>
</protein>
<dbReference type="EMBL" id="SSMC01000004">
    <property type="protein sequence ID" value="THD65714.1"/>
    <property type="molecule type" value="Genomic_DNA"/>
</dbReference>